<dbReference type="KEGG" id="ftc:DA46_413"/>
<feature type="transmembrane region" description="Helical" evidence="1">
    <location>
        <begin position="17"/>
        <end position="36"/>
    </location>
</feature>
<dbReference type="RefSeq" id="WP_003014462.1">
    <property type="nucleotide sequence ID" value="NZ_CP009693.1"/>
</dbReference>
<dbReference type="NCBIfam" id="TIGR02532">
    <property type="entry name" value="IV_pilin_GFxxxE"/>
    <property type="match status" value="1"/>
</dbReference>
<dbReference type="PROSITE" id="PS00409">
    <property type="entry name" value="PROKAR_NTER_METHYL"/>
    <property type="match status" value="1"/>
</dbReference>
<dbReference type="KEGG" id="ftv:CH67_580"/>
<dbReference type="Pfam" id="PF07963">
    <property type="entry name" value="N_methyl"/>
    <property type="match status" value="1"/>
</dbReference>
<evidence type="ECO:0000313" key="3">
    <source>
        <dbReference type="EMBL" id="NDS68234.1"/>
    </source>
</evidence>
<dbReference type="InterPro" id="IPR012902">
    <property type="entry name" value="N_methyl_site"/>
</dbReference>
<sequence length="337" mass="37762">MITKRNNKAAGFTLPELMVSMVIAAIVMAMAIGIYIDMKKQYIKLSDKHKINTNQLLIKQIFYNTIGHSGFTTKYGDIYQQLVDNSGDNFGDIFGKMGVITIGKAPIQNLEGLPKGLSLSVEACKERMLQDEDLKNMNINESIHCVQPDTDFLIIQRSSLDSTLKTNSSNNIFKINEFQKGTPPEKDLKANDYLVLCNAFECELVKVGAVTLDFISTTKLVEDKFKIGDYVGKYILEVFFIAASGKKDKDGQEIYSLYEYVKQNSADSEIYELIDNVSDLKIEYVLNSDIHQGSAKLKWQSPQQQPIKVKSSTIAALKISFKVSGQPMSKIFLLSQV</sequence>
<keyword evidence="1" id="KW-0472">Membrane</keyword>
<gene>
    <name evidence="3" type="ORF">FWI86_03935</name>
    <name evidence="2" type="ORF">FWJ04_02575</name>
</gene>
<evidence type="ECO:0000313" key="2">
    <source>
        <dbReference type="EMBL" id="NDR88595.1"/>
    </source>
</evidence>
<dbReference type="SUPFAM" id="SSF54523">
    <property type="entry name" value="Pili subunits"/>
    <property type="match status" value="1"/>
</dbReference>
<evidence type="ECO:0000256" key="1">
    <source>
        <dbReference type="SAM" id="Phobius"/>
    </source>
</evidence>
<keyword evidence="1" id="KW-0812">Transmembrane</keyword>
<dbReference type="HOGENOM" id="CLU_078190_0_0_6"/>
<protein>
    <submittedName>
        <fullName evidence="3">Prepilin-type N-terminal cleavage/methylation domain-containing protein</fullName>
    </submittedName>
</protein>
<keyword evidence="1" id="KW-1133">Transmembrane helix</keyword>
<dbReference type="OMA" id="INENIHC"/>
<comment type="caution">
    <text evidence="3">The sequence shown here is derived from an EMBL/GenBank/DDBJ whole genome shotgun (WGS) entry which is preliminary data.</text>
</comment>
<name>A0A0B3VQ91_FRATU</name>
<dbReference type="EMBL" id="JAAGKH010000013">
    <property type="protein sequence ID" value="NDR88595.1"/>
    <property type="molecule type" value="Genomic_DNA"/>
</dbReference>
<dbReference type="KEGG" id="ftz:CH68_314"/>
<dbReference type="eggNOG" id="COG4966">
    <property type="taxonomic scope" value="Bacteria"/>
</dbReference>
<proteinExistence type="predicted"/>
<dbReference type="AlphaFoldDB" id="A0A0B3VQ91"/>
<dbReference type="EMBL" id="JAAGJP010000019">
    <property type="protein sequence ID" value="NDS68234.1"/>
    <property type="molecule type" value="Genomic_DNA"/>
</dbReference>
<dbReference type="InterPro" id="IPR045584">
    <property type="entry name" value="Pilin-like"/>
</dbReference>
<reference evidence="3" key="2">
    <citation type="submission" date="2020-02" db="EMBL/GenBank/DDBJ databases">
        <title>Using affinity propagation clustering for identifying bacterial clades and subclades with whole-genome sequences of Francisella tularensis.</title>
        <authorList>
            <person name="Homeier-Bachmann T."/>
            <person name="Abdel-Glil M.Y."/>
            <person name="Hackbart A."/>
            <person name="Hotzel H."/>
            <person name="Tomaso H."/>
        </authorList>
    </citation>
    <scope>NUCLEOTIDE SEQUENCE</scope>
    <source>
        <strain evidence="3">15T0085</strain>
        <strain evidence="2">17T1429</strain>
    </source>
</reference>
<reference evidence="3" key="1">
    <citation type="submission" date="2019-08" db="EMBL/GenBank/DDBJ databases">
        <authorList>
            <person name="Busch A."/>
        </authorList>
    </citation>
    <scope>NUCLEOTIDE SEQUENCE</scope>
    <source>
        <strain evidence="3">15T0085</strain>
        <strain evidence="2">17T1429</strain>
    </source>
</reference>
<organism evidence="3">
    <name type="scientific">Francisella tularensis subsp. holarctica</name>
    <dbReference type="NCBI Taxonomy" id="119857"/>
    <lineage>
        <taxon>Bacteria</taxon>
        <taxon>Pseudomonadati</taxon>
        <taxon>Pseudomonadota</taxon>
        <taxon>Gammaproteobacteria</taxon>
        <taxon>Thiotrichales</taxon>
        <taxon>Francisellaceae</taxon>
        <taxon>Francisella</taxon>
    </lineage>
</organism>
<accession>A0A0B3VQ91</accession>